<dbReference type="InterPro" id="IPR051276">
    <property type="entry name" value="Saccharopine_DH-like_oxidrdct"/>
</dbReference>
<organism evidence="4 5">
    <name type="scientific">Phycomyces blakesleeanus (strain ATCC 8743b / DSM 1359 / FGSC 10004 / NBRC 33097 / NRRL 1555)</name>
    <dbReference type="NCBI Taxonomy" id="763407"/>
    <lineage>
        <taxon>Eukaryota</taxon>
        <taxon>Fungi</taxon>
        <taxon>Fungi incertae sedis</taxon>
        <taxon>Mucoromycota</taxon>
        <taxon>Mucoromycotina</taxon>
        <taxon>Mucoromycetes</taxon>
        <taxon>Mucorales</taxon>
        <taxon>Phycomycetaceae</taxon>
        <taxon>Phycomyces</taxon>
    </lineage>
</organism>
<keyword evidence="5" id="KW-1185">Reference proteome</keyword>
<evidence type="ECO:0000313" key="4">
    <source>
        <dbReference type="EMBL" id="OAD74729.1"/>
    </source>
</evidence>
<dbReference type="SUPFAM" id="SSF51735">
    <property type="entry name" value="NAD(P)-binding Rossmann-fold domains"/>
    <property type="match status" value="1"/>
</dbReference>
<keyword evidence="2" id="KW-1133">Transmembrane helix</keyword>
<dbReference type="OrthoDB" id="10268090at2759"/>
<keyword evidence="2" id="KW-0812">Transmembrane</keyword>
<proteinExistence type="inferred from homology"/>
<dbReference type="PANTHER" id="PTHR12286">
    <property type="entry name" value="SACCHAROPINE DEHYDROGENASE-LIKE OXIDOREDUCTASE"/>
    <property type="match status" value="1"/>
</dbReference>
<dbReference type="GO" id="GO:0009247">
    <property type="term" value="P:glycolipid biosynthetic process"/>
    <property type="evidence" value="ECO:0007669"/>
    <property type="project" value="TreeGrafter"/>
</dbReference>
<dbReference type="Pfam" id="PF03435">
    <property type="entry name" value="Sacchrp_dh_NADP"/>
    <property type="match status" value="1"/>
</dbReference>
<feature type="transmembrane region" description="Helical" evidence="2">
    <location>
        <begin position="280"/>
        <end position="300"/>
    </location>
</feature>
<evidence type="ECO:0000256" key="2">
    <source>
        <dbReference type="SAM" id="Phobius"/>
    </source>
</evidence>
<sequence length="421" mass="46784">MPTAYNSRPYDIVVFGATGFTGTYTAEYLLGIGDKTIRWALGGRSLAKLEKVKERLIKLDESAKALDLLIADTDDPLSLDTLLSKTRVIINLVGPFTKYGTPVVEACLRQKTHYVDITGEYTWIRQIIKRFHEKAEAENIMIVPTCGFDSVPSDLGTFMVVEHLRKQHGLATESVKMSVVDIFGGLAAGTIHSGLTVMSDRSITGPQSVDPYLLSSSRGQAKPSLPWPHRDRDFHGLWQTFFIMSVVNEKIVMRSWDIQHKRGKDYGRLFTYHETQSMPFIQAMLFSVAFFVLLPLISLLTKSQFCLEKIQQMLPDSGTGPTPEERAKGYSSIEFLATAETQPYEDPVQVRGIVKGFGDPGYSDTCRMVSESALCIIKSLDTLPGKQGGILTPATAFGNVLLDRLRINNGMLFEVKEVSNP</sequence>
<dbReference type="GO" id="GO:0005811">
    <property type="term" value="C:lipid droplet"/>
    <property type="evidence" value="ECO:0007669"/>
    <property type="project" value="TreeGrafter"/>
</dbReference>
<name>A0A167N161_PHYB8</name>
<evidence type="ECO:0000256" key="1">
    <source>
        <dbReference type="ARBA" id="ARBA00038048"/>
    </source>
</evidence>
<evidence type="ECO:0000313" key="5">
    <source>
        <dbReference type="Proteomes" id="UP000077315"/>
    </source>
</evidence>
<dbReference type="InterPro" id="IPR036291">
    <property type="entry name" value="NAD(P)-bd_dom_sf"/>
</dbReference>
<reference evidence="5" key="1">
    <citation type="submission" date="2015-06" db="EMBL/GenBank/DDBJ databases">
        <title>Expansion of signal transduction pathways in fungi by whole-genome duplication.</title>
        <authorList>
            <consortium name="DOE Joint Genome Institute"/>
            <person name="Corrochano L.M."/>
            <person name="Kuo A."/>
            <person name="Marcet-Houben M."/>
            <person name="Polaino S."/>
            <person name="Salamov A."/>
            <person name="Villalobos J.M."/>
            <person name="Alvarez M.I."/>
            <person name="Avalos J."/>
            <person name="Benito E.P."/>
            <person name="Benoit I."/>
            <person name="Burger G."/>
            <person name="Camino L.P."/>
            <person name="Canovas D."/>
            <person name="Cerda-Olmedo E."/>
            <person name="Cheng J.-F."/>
            <person name="Dominguez A."/>
            <person name="Elias M."/>
            <person name="Eslava A.P."/>
            <person name="Glaser F."/>
            <person name="Grimwood J."/>
            <person name="Gutierrez G."/>
            <person name="Heitman J."/>
            <person name="Henrissat B."/>
            <person name="Iturriaga E.A."/>
            <person name="Lang B.F."/>
            <person name="Lavin J.L."/>
            <person name="Lee S."/>
            <person name="Li W."/>
            <person name="Lindquist E."/>
            <person name="Lopez-Garcia S."/>
            <person name="Luque E.M."/>
            <person name="Marcos A.T."/>
            <person name="Martin J."/>
            <person name="McCluskey K."/>
            <person name="Medina H.R."/>
            <person name="Miralles-Duran A."/>
            <person name="Miyazaki A."/>
            <person name="Munoz-Torres E."/>
            <person name="Oguiza J.A."/>
            <person name="Ohm R."/>
            <person name="Olmedo M."/>
            <person name="Orejas M."/>
            <person name="Ortiz-Castellanos L."/>
            <person name="Pisabarro A.G."/>
            <person name="Rodriguez-Romero J."/>
            <person name="Ruiz-Herrera J."/>
            <person name="Ruiz-Vazquez R."/>
            <person name="Sanz C."/>
            <person name="Schackwitz W."/>
            <person name="Schmutz J."/>
            <person name="Shahriari M."/>
            <person name="Shelest E."/>
            <person name="Silva-Franco F."/>
            <person name="Soanes D."/>
            <person name="Syed K."/>
            <person name="Tagua V.G."/>
            <person name="Talbot N.J."/>
            <person name="Thon M."/>
            <person name="De vries R.P."/>
            <person name="Wiebenga A."/>
            <person name="Yadav J.S."/>
            <person name="Braun E.L."/>
            <person name="Baker S."/>
            <person name="Garre V."/>
            <person name="Horwitz B."/>
            <person name="Torres-Martinez S."/>
            <person name="Idnurm A."/>
            <person name="Herrera-Estrella A."/>
            <person name="Gabaldon T."/>
            <person name="Grigoriev I.V."/>
        </authorList>
    </citation>
    <scope>NUCLEOTIDE SEQUENCE [LARGE SCALE GENOMIC DNA]</scope>
    <source>
        <strain evidence="5">NRRL 1555(-)</strain>
    </source>
</reference>
<feature type="domain" description="Saccharopine dehydrogenase NADP binding" evidence="3">
    <location>
        <begin position="12"/>
        <end position="143"/>
    </location>
</feature>
<dbReference type="InterPro" id="IPR005097">
    <property type="entry name" value="Sacchrp_dh_NADP-bd"/>
</dbReference>
<dbReference type="Gene3D" id="3.40.50.720">
    <property type="entry name" value="NAD(P)-binding Rossmann-like Domain"/>
    <property type="match status" value="1"/>
</dbReference>
<dbReference type="PANTHER" id="PTHR12286:SF5">
    <property type="entry name" value="SACCHAROPINE DEHYDROGENASE-LIKE OXIDOREDUCTASE"/>
    <property type="match status" value="1"/>
</dbReference>
<dbReference type="GeneID" id="29000160"/>
<dbReference type="RefSeq" id="XP_018292769.1">
    <property type="nucleotide sequence ID" value="XM_018439254.1"/>
</dbReference>
<dbReference type="InParanoid" id="A0A167N161"/>
<dbReference type="GO" id="GO:0005886">
    <property type="term" value="C:plasma membrane"/>
    <property type="evidence" value="ECO:0007669"/>
    <property type="project" value="TreeGrafter"/>
</dbReference>
<protein>
    <recommendedName>
        <fullName evidence="3">Saccharopine dehydrogenase NADP binding domain-containing protein</fullName>
    </recommendedName>
</protein>
<dbReference type="AlphaFoldDB" id="A0A167N161"/>
<dbReference type="VEuPathDB" id="FungiDB:PHYBLDRAFT_186529"/>
<comment type="similarity">
    <text evidence="1">Belongs to the saccharopine dehydrogenase family.</text>
</comment>
<gene>
    <name evidence="4" type="ORF">PHYBLDRAFT_186529</name>
</gene>
<evidence type="ECO:0000259" key="3">
    <source>
        <dbReference type="Pfam" id="PF03435"/>
    </source>
</evidence>
<dbReference type="Proteomes" id="UP000077315">
    <property type="component" value="Unassembled WGS sequence"/>
</dbReference>
<dbReference type="EMBL" id="KV440978">
    <property type="protein sequence ID" value="OAD74729.1"/>
    <property type="molecule type" value="Genomic_DNA"/>
</dbReference>
<accession>A0A167N161</accession>
<dbReference type="GO" id="GO:0005739">
    <property type="term" value="C:mitochondrion"/>
    <property type="evidence" value="ECO:0007669"/>
    <property type="project" value="TreeGrafter"/>
</dbReference>
<keyword evidence="2" id="KW-0472">Membrane</keyword>